<feature type="transmembrane region" description="Helical" evidence="16">
    <location>
        <begin position="134"/>
        <end position="153"/>
    </location>
</feature>
<evidence type="ECO:0000313" key="17">
    <source>
        <dbReference type="EMBL" id="MBC8198892.1"/>
    </source>
</evidence>
<evidence type="ECO:0000256" key="2">
    <source>
        <dbReference type="ARBA" id="ARBA00004127"/>
    </source>
</evidence>
<dbReference type="PANTHER" id="PTHR14269:SF61">
    <property type="entry name" value="CDP-DIACYLGLYCEROL--SERINE O-PHOSPHATIDYLTRANSFERASE"/>
    <property type="match status" value="1"/>
</dbReference>
<dbReference type="Pfam" id="PF01066">
    <property type="entry name" value="CDP-OH_P_transf"/>
    <property type="match status" value="1"/>
</dbReference>
<dbReference type="GO" id="GO:0003882">
    <property type="term" value="F:CDP-diacylglycerol-serine O-phosphatidyltransferase activity"/>
    <property type="evidence" value="ECO:0007669"/>
    <property type="project" value="UniProtKB-EC"/>
</dbReference>
<evidence type="ECO:0000256" key="13">
    <source>
        <dbReference type="ARBA" id="ARBA00023264"/>
    </source>
</evidence>
<dbReference type="GO" id="GO:0008654">
    <property type="term" value="P:phospholipid biosynthetic process"/>
    <property type="evidence" value="ECO:0007669"/>
    <property type="project" value="UniProtKB-KW"/>
</dbReference>
<evidence type="ECO:0000313" key="18">
    <source>
        <dbReference type="Proteomes" id="UP000603545"/>
    </source>
</evidence>
<keyword evidence="6" id="KW-0444">Lipid biosynthesis</keyword>
<feature type="transmembrane region" description="Helical" evidence="16">
    <location>
        <begin position="198"/>
        <end position="215"/>
    </location>
</feature>
<dbReference type="InterPro" id="IPR048254">
    <property type="entry name" value="CDP_ALCOHOL_P_TRANSF_CS"/>
</dbReference>
<evidence type="ECO:0000256" key="8">
    <source>
        <dbReference type="ARBA" id="ARBA00022692"/>
    </source>
</evidence>
<evidence type="ECO:0000256" key="11">
    <source>
        <dbReference type="ARBA" id="ARBA00023136"/>
    </source>
</evidence>
<evidence type="ECO:0000256" key="7">
    <source>
        <dbReference type="ARBA" id="ARBA00022679"/>
    </source>
</evidence>
<evidence type="ECO:0000256" key="15">
    <source>
        <dbReference type="RuleBase" id="RU003750"/>
    </source>
</evidence>
<dbReference type="InterPro" id="IPR043130">
    <property type="entry name" value="CDP-OH_PTrfase_TM_dom"/>
</dbReference>
<reference evidence="17 18" key="1">
    <citation type="submission" date="2020-08" db="EMBL/GenBank/DDBJ databases">
        <title>Bridging the membrane lipid divide: bacteria of the FCB group superphylum have the potential to synthesize archaeal ether lipids.</title>
        <authorList>
            <person name="Villanueva L."/>
            <person name="Von Meijenfeldt F.A.B."/>
            <person name="Westbye A.B."/>
            <person name="Yadav S."/>
            <person name="Hopmans E.C."/>
            <person name="Dutilh B.E."/>
            <person name="Sinninghe Damste J.S."/>
        </authorList>
    </citation>
    <scope>NUCLEOTIDE SEQUENCE [LARGE SCALE GENOMIC DNA]</scope>
    <source>
        <strain evidence="17">NIOZ-UU82</strain>
    </source>
</reference>
<name>A0A8J6N5I1_9BACT</name>
<evidence type="ECO:0000256" key="10">
    <source>
        <dbReference type="ARBA" id="ARBA00023098"/>
    </source>
</evidence>
<keyword evidence="12" id="KW-0594">Phospholipid biosynthesis</keyword>
<comment type="subcellular location">
    <subcellularLocation>
        <location evidence="2">Endomembrane system</location>
        <topology evidence="2">Multi-pass membrane protein</topology>
    </subcellularLocation>
</comment>
<dbReference type="PANTHER" id="PTHR14269">
    <property type="entry name" value="CDP-DIACYLGLYCEROL--GLYCEROL-3-PHOSPHATE 3-PHOSPHATIDYLTRANSFERASE-RELATED"/>
    <property type="match status" value="1"/>
</dbReference>
<evidence type="ECO:0000256" key="5">
    <source>
        <dbReference type="ARBA" id="ARBA00017171"/>
    </source>
</evidence>
<sequence length="261" mass="28934">MKRKKIRKKDFRRGIYILPNIFTSLNIFCGFYAIISAIDGKYLAAAIAIIIAVVFDILDGKIARATKTASKFGVEYDSLADLISFGLAPGLMIYLWALKPLGRIGWLAAFLFMTCGALRLARFNTQTGSTSGEYFIGLPIPAAAGMAATTVLFCNRFDIAGNANSVVIIVMLYMLAFLMVSTIKYNSFKKNPELFRKMNFNVLVTAILILIFIAAQPPIALFLLGLAYVVSGPITTIRYHKLIKQKETESHETKRHDTKPV</sequence>
<dbReference type="AlphaFoldDB" id="A0A8J6N5I1"/>
<dbReference type="InterPro" id="IPR050324">
    <property type="entry name" value="CDP-alcohol_PTase-I"/>
</dbReference>
<dbReference type="Gene3D" id="1.20.120.1760">
    <property type="match status" value="1"/>
</dbReference>
<keyword evidence="13" id="KW-1208">Phospholipid metabolism</keyword>
<evidence type="ECO:0000256" key="12">
    <source>
        <dbReference type="ARBA" id="ARBA00023209"/>
    </source>
</evidence>
<evidence type="ECO:0000256" key="14">
    <source>
        <dbReference type="ARBA" id="ARBA00032361"/>
    </source>
</evidence>
<gene>
    <name evidence="17" type="primary">pssA</name>
    <name evidence="17" type="ORF">H8E80_02420</name>
</gene>
<evidence type="ECO:0000256" key="3">
    <source>
        <dbReference type="ARBA" id="ARBA00010441"/>
    </source>
</evidence>
<comment type="similarity">
    <text evidence="3 15">Belongs to the CDP-alcohol phosphatidyltransferase class-I family.</text>
</comment>
<comment type="catalytic activity">
    <reaction evidence="1">
        <text>a CDP-1,2-diacyl-sn-glycerol + L-serine = a 1,2-diacyl-sn-glycero-3-phospho-L-serine + CMP + H(+)</text>
        <dbReference type="Rhea" id="RHEA:16913"/>
        <dbReference type="ChEBI" id="CHEBI:15378"/>
        <dbReference type="ChEBI" id="CHEBI:33384"/>
        <dbReference type="ChEBI" id="CHEBI:57262"/>
        <dbReference type="ChEBI" id="CHEBI:58332"/>
        <dbReference type="ChEBI" id="CHEBI:60377"/>
        <dbReference type="EC" id="2.7.8.8"/>
    </reaction>
</comment>
<keyword evidence="11 16" id="KW-0472">Membrane</keyword>
<dbReference type="InterPro" id="IPR004533">
    <property type="entry name" value="CDP-diaglyc--ser_O-PTrfase"/>
</dbReference>
<evidence type="ECO:0000256" key="6">
    <source>
        <dbReference type="ARBA" id="ARBA00022516"/>
    </source>
</evidence>
<feature type="transmembrane region" description="Helical" evidence="16">
    <location>
        <begin position="15"/>
        <end position="35"/>
    </location>
</feature>
<evidence type="ECO:0000256" key="4">
    <source>
        <dbReference type="ARBA" id="ARBA00013174"/>
    </source>
</evidence>
<organism evidence="17 18">
    <name type="scientific">Candidatus Desulfaltia bathyphila</name>
    <dbReference type="NCBI Taxonomy" id="2841697"/>
    <lineage>
        <taxon>Bacteria</taxon>
        <taxon>Pseudomonadati</taxon>
        <taxon>Thermodesulfobacteriota</taxon>
        <taxon>Desulfobacteria</taxon>
        <taxon>Desulfobacterales</taxon>
        <taxon>Desulfobacterales incertae sedis</taxon>
        <taxon>Candidatus Desulfaltia</taxon>
    </lineage>
</organism>
<keyword evidence="9 16" id="KW-1133">Transmembrane helix</keyword>
<feature type="transmembrane region" description="Helical" evidence="16">
    <location>
        <begin position="165"/>
        <end position="186"/>
    </location>
</feature>
<dbReference type="EC" id="2.7.8.8" evidence="4"/>
<accession>A0A8J6N5I1</accession>
<dbReference type="InterPro" id="IPR000462">
    <property type="entry name" value="CDP-OH_P_trans"/>
</dbReference>
<feature type="transmembrane region" description="Helical" evidence="16">
    <location>
        <begin position="79"/>
        <end position="98"/>
    </location>
</feature>
<dbReference type="PROSITE" id="PS00379">
    <property type="entry name" value="CDP_ALCOHOL_P_TRANSF"/>
    <property type="match status" value="1"/>
</dbReference>
<feature type="transmembrane region" description="Helical" evidence="16">
    <location>
        <begin position="104"/>
        <end position="122"/>
    </location>
</feature>
<dbReference type="Proteomes" id="UP000603545">
    <property type="component" value="Unassembled WGS sequence"/>
</dbReference>
<comment type="caution">
    <text evidence="17">The sequence shown here is derived from an EMBL/GenBank/DDBJ whole genome shotgun (WGS) entry which is preliminary data.</text>
</comment>
<dbReference type="GO" id="GO:0012505">
    <property type="term" value="C:endomembrane system"/>
    <property type="evidence" value="ECO:0007669"/>
    <property type="project" value="UniProtKB-SubCell"/>
</dbReference>
<keyword evidence="7 15" id="KW-0808">Transferase</keyword>
<dbReference type="NCBIfam" id="TIGR00473">
    <property type="entry name" value="pssA"/>
    <property type="match status" value="1"/>
</dbReference>
<dbReference type="EMBL" id="JACNLL010000026">
    <property type="protein sequence ID" value="MBC8198892.1"/>
    <property type="molecule type" value="Genomic_DNA"/>
</dbReference>
<protein>
    <recommendedName>
        <fullName evidence="5">CDP-diacylglycerol--serine O-phosphatidyltransferase</fullName>
        <ecNumber evidence="4">2.7.8.8</ecNumber>
    </recommendedName>
    <alternativeName>
        <fullName evidence="14">Phosphatidylserine synthase</fullName>
    </alternativeName>
</protein>
<proteinExistence type="inferred from homology"/>
<evidence type="ECO:0000256" key="16">
    <source>
        <dbReference type="SAM" id="Phobius"/>
    </source>
</evidence>
<keyword evidence="10" id="KW-0443">Lipid metabolism</keyword>
<keyword evidence="8 16" id="KW-0812">Transmembrane</keyword>
<feature type="transmembrane region" description="Helical" evidence="16">
    <location>
        <begin position="41"/>
        <end position="58"/>
    </location>
</feature>
<evidence type="ECO:0000256" key="1">
    <source>
        <dbReference type="ARBA" id="ARBA00000287"/>
    </source>
</evidence>
<evidence type="ECO:0000256" key="9">
    <source>
        <dbReference type="ARBA" id="ARBA00022989"/>
    </source>
</evidence>
<dbReference type="GO" id="GO:0016020">
    <property type="term" value="C:membrane"/>
    <property type="evidence" value="ECO:0007669"/>
    <property type="project" value="InterPro"/>
</dbReference>